<evidence type="ECO:0000259" key="10">
    <source>
        <dbReference type="Pfam" id="PF00082"/>
    </source>
</evidence>
<keyword evidence="2 7" id="KW-0645">Protease</keyword>
<comment type="caution">
    <text evidence="12">The sequence shown here is derived from an EMBL/GenBank/DDBJ whole genome shotgun (WGS) entry which is preliminary data.</text>
</comment>
<accession>A0A8K0TRA3</accession>
<organism evidence="12 13">
    <name type="scientific">Plectosphaerella cucumerina</name>
    <dbReference type="NCBI Taxonomy" id="40658"/>
    <lineage>
        <taxon>Eukaryota</taxon>
        <taxon>Fungi</taxon>
        <taxon>Dikarya</taxon>
        <taxon>Ascomycota</taxon>
        <taxon>Pezizomycotina</taxon>
        <taxon>Sordariomycetes</taxon>
        <taxon>Hypocreomycetidae</taxon>
        <taxon>Glomerellales</taxon>
        <taxon>Plectosphaerellaceae</taxon>
        <taxon>Plectosphaerella</taxon>
    </lineage>
</organism>
<dbReference type="PANTHER" id="PTHR43806">
    <property type="entry name" value="PEPTIDASE S8"/>
    <property type="match status" value="1"/>
</dbReference>
<dbReference type="AlphaFoldDB" id="A0A8K0TRA3"/>
<dbReference type="InterPro" id="IPR036852">
    <property type="entry name" value="Peptidase_S8/S53_dom_sf"/>
</dbReference>
<dbReference type="PRINTS" id="PR00723">
    <property type="entry name" value="SUBTILISIN"/>
</dbReference>
<dbReference type="InterPro" id="IPR015500">
    <property type="entry name" value="Peptidase_S8_subtilisin-rel"/>
</dbReference>
<dbReference type="InterPro" id="IPR022398">
    <property type="entry name" value="Peptidase_S8_His-AS"/>
</dbReference>
<dbReference type="InterPro" id="IPR023828">
    <property type="entry name" value="Peptidase_S8_Ser-AS"/>
</dbReference>
<evidence type="ECO:0000313" key="12">
    <source>
        <dbReference type="EMBL" id="KAH7375195.1"/>
    </source>
</evidence>
<dbReference type="GO" id="GO:0006508">
    <property type="term" value="P:proteolysis"/>
    <property type="evidence" value="ECO:0007669"/>
    <property type="project" value="UniProtKB-KW"/>
</dbReference>
<dbReference type="InterPro" id="IPR000209">
    <property type="entry name" value="Peptidase_S8/S53_dom"/>
</dbReference>
<reference evidence="12" key="1">
    <citation type="journal article" date="2021" name="Nat. Commun.">
        <title>Genetic determinants of endophytism in the Arabidopsis root mycobiome.</title>
        <authorList>
            <person name="Mesny F."/>
            <person name="Miyauchi S."/>
            <person name="Thiergart T."/>
            <person name="Pickel B."/>
            <person name="Atanasova L."/>
            <person name="Karlsson M."/>
            <person name="Huettel B."/>
            <person name="Barry K.W."/>
            <person name="Haridas S."/>
            <person name="Chen C."/>
            <person name="Bauer D."/>
            <person name="Andreopoulos W."/>
            <person name="Pangilinan J."/>
            <person name="LaButti K."/>
            <person name="Riley R."/>
            <person name="Lipzen A."/>
            <person name="Clum A."/>
            <person name="Drula E."/>
            <person name="Henrissat B."/>
            <person name="Kohler A."/>
            <person name="Grigoriev I.V."/>
            <person name="Martin F.M."/>
            <person name="Hacquard S."/>
        </authorList>
    </citation>
    <scope>NUCLEOTIDE SEQUENCE</scope>
    <source>
        <strain evidence="12">MPI-CAGE-AT-0016</strain>
    </source>
</reference>
<evidence type="ECO:0000256" key="8">
    <source>
        <dbReference type="RuleBase" id="RU003355"/>
    </source>
</evidence>
<gene>
    <name evidence="12" type="ORF">B0T11DRAFT_345117</name>
</gene>
<keyword evidence="5 7" id="KW-0720">Serine protease</keyword>
<dbReference type="EMBL" id="JAGPXD010000001">
    <property type="protein sequence ID" value="KAH7375195.1"/>
    <property type="molecule type" value="Genomic_DNA"/>
</dbReference>
<dbReference type="PROSITE" id="PS00137">
    <property type="entry name" value="SUBTILASE_HIS"/>
    <property type="match status" value="1"/>
</dbReference>
<dbReference type="InterPro" id="IPR023827">
    <property type="entry name" value="Peptidase_S8_Asp-AS"/>
</dbReference>
<dbReference type="SUPFAM" id="SSF52743">
    <property type="entry name" value="Subtilisin-like"/>
    <property type="match status" value="1"/>
</dbReference>
<dbReference type="Gene3D" id="3.40.50.200">
    <property type="entry name" value="Peptidase S8/S53 domain"/>
    <property type="match status" value="2"/>
</dbReference>
<proteinExistence type="inferred from homology"/>
<evidence type="ECO:0000313" key="13">
    <source>
        <dbReference type="Proteomes" id="UP000813385"/>
    </source>
</evidence>
<feature type="signal peptide" evidence="9">
    <location>
        <begin position="1"/>
        <end position="16"/>
    </location>
</feature>
<name>A0A8K0TRA3_9PEZI</name>
<evidence type="ECO:0000256" key="9">
    <source>
        <dbReference type="SAM" id="SignalP"/>
    </source>
</evidence>
<evidence type="ECO:0000256" key="7">
    <source>
        <dbReference type="PROSITE-ProRule" id="PRU01240"/>
    </source>
</evidence>
<feature type="chain" id="PRO_5035455096" evidence="9">
    <location>
        <begin position="17"/>
        <end position="911"/>
    </location>
</feature>
<dbReference type="GO" id="GO:0016020">
    <property type="term" value="C:membrane"/>
    <property type="evidence" value="ECO:0007669"/>
    <property type="project" value="InterPro"/>
</dbReference>
<dbReference type="InterPro" id="IPR010435">
    <property type="entry name" value="C5a/SBT2-like_Fn3"/>
</dbReference>
<evidence type="ECO:0000256" key="4">
    <source>
        <dbReference type="ARBA" id="ARBA00022801"/>
    </source>
</evidence>
<evidence type="ECO:0000256" key="2">
    <source>
        <dbReference type="ARBA" id="ARBA00022670"/>
    </source>
</evidence>
<dbReference type="PROSITE" id="PS00136">
    <property type="entry name" value="SUBTILASE_ASP"/>
    <property type="match status" value="1"/>
</dbReference>
<protein>
    <submittedName>
        <fullName evidence="12">Peptidase S8/S53 domain-containing protein</fullName>
    </submittedName>
</protein>
<evidence type="ECO:0000256" key="3">
    <source>
        <dbReference type="ARBA" id="ARBA00022729"/>
    </source>
</evidence>
<sequence length="911" mass="97946">MLHKLFAASLTGLALARDLPLPDKANTASLVAPTRYIDTEGFYEAVKEVGVSVTPGLNFTSDIFHGASFDLANATAESVASIQDLGEIARVWPIEIYSLPTPEGNSSLRADDDDPPVMSNPDFKRFHPHLLTNVLEVHERGFNGSDVVVAVVDSGVDYNHPALGGGFGPGFRVEAGYDVVGPNFDPADPSAIEPNGDPMDCNGHGTHVAGILGSSWPQLIGVAPAVRLRSYKVFGCSPFTTSDYIMQGFILAFEGNPDIISASLGNDLGFVESPIVQVLNRISDAGVLVVAAIGNSGTQGPFFTSNTAGGHGVLSVGSAAVRNQIGYEIVAKSSSGNTRLMQYVSSDNQPWELEGTFKAHLPAVPRDFDICADSLPGWGYTVPDDEVLILPRGRALNCDSGWQLLDSWLIGVAKWAIYWNFEGREYETPSRVVYRPEDQAKGFATINYADGQWIEDEKEAGHSLTLEFKATTPGADRGAAYSSEFSSWGTTLDGRMKPDITGPGENILSTFTLYGGGWLELDGTSMATPYIAGVAALFYHSVGGREKLCAANPAAVAHRRIVQSGNVVRHANWTDADGAIGQQGAGLVDALKVVTSRTSVVPAIINLNDTANFAATHTITIKNSDDVEVSYNLTHANAPTVLTRGQGDAYIDNYPELRTDRGLASVKFSEDAITIPAKSSATVQLTFTEPIDLEEKFLAQYGGYVHVIGDNGETVKITYNGVRGSFKDAQSWETQFGVPAFYDANDQTFRNGTVFPFPTLPKIHFNILWSTREVSFDVVKADWTRADWKYPPKSGENNWVGSTRWSNPATGTAGAFPSQLQPRSGEIFLFTLGDTYATGEPVEPGAYRILARALRSYGDYNNIEDWQIRVSNAFVIGQPEGAEDAVSSSVAVTSSVVPDVTIEPIPTSTAN</sequence>
<keyword evidence="4 7" id="KW-0378">Hydrolase</keyword>
<comment type="similarity">
    <text evidence="1 7 8">Belongs to the peptidase S8 family.</text>
</comment>
<dbReference type="GO" id="GO:0004252">
    <property type="term" value="F:serine-type endopeptidase activity"/>
    <property type="evidence" value="ECO:0007669"/>
    <property type="project" value="UniProtKB-UniRule"/>
</dbReference>
<dbReference type="InterPro" id="IPR050131">
    <property type="entry name" value="Peptidase_S8_subtilisin-like"/>
</dbReference>
<feature type="active site" description="Charge relay system" evidence="6 7">
    <location>
        <position position="153"/>
    </location>
</feature>
<feature type="domain" description="C5a peptidase/Subtilisin-like protease SBT2-like Fn3-like" evidence="11">
    <location>
        <begin position="605"/>
        <end position="717"/>
    </location>
</feature>
<dbReference type="PROSITE" id="PS51892">
    <property type="entry name" value="SUBTILASE"/>
    <property type="match status" value="1"/>
</dbReference>
<dbReference type="OrthoDB" id="10256524at2759"/>
<dbReference type="PROSITE" id="PS00138">
    <property type="entry name" value="SUBTILASE_SER"/>
    <property type="match status" value="1"/>
</dbReference>
<feature type="active site" description="Charge relay system" evidence="6 7">
    <location>
        <position position="204"/>
    </location>
</feature>
<evidence type="ECO:0000256" key="1">
    <source>
        <dbReference type="ARBA" id="ARBA00011073"/>
    </source>
</evidence>
<evidence type="ECO:0000256" key="5">
    <source>
        <dbReference type="ARBA" id="ARBA00022825"/>
    </source>
</evidence>
<dbReference type="Proteomes" id="UP000813385">
    <property type="component" value="Unassembled WGS sequence"/>
</dbReference>
<feature type="active site" description="Charge relay system" evidence="6 7">
    <location>
        <position position="525"/>
    </location>
</feature>
<dbReference type="Pfam" id="PF06280">
    <property type="entry name" value="fn3_5"/>
    <property type="match status" value="1"/>
</dbReference>
<feature type="domain" description="Peptidase S8/S53" evidence="10">
    <location>
        <begin position="144"/>
        <end position="538"/>
    </location>
</feature>
<evidence type="ECO:0000256" key="6">
    <source>
        <dbReference type="PIRSR" id="PIRSR615500-1"/>
    </source>
</evidence>
<dbReference type="Pfam" id="PF00082">
    <property type="entry name" value="Peptidase_S8"/>
    <property type="match status" value="1"/>
</dbReference>
<dbReference type="PANTHER" id="PTHR43806:SF11">
    <property type="entry name" value="CEREVISIN-RELATED"/>
    <property type="match status" value="1"/>
</dbReference>
<keyword evidence="3 9" id="KW-0732">Signal</keyword>
<keyword evidence="13" id="KW-1185">Reference proteome</keyword>
<evidence type="ECO:0000259" key="11">
    <source>
        <dbReference type="Pfam" id="PF06280"/>
    </source>
</evidence>